<dbReference type="InterPro" id="IPR037231">
    <property type="entry name" value="NAP-like_sf"/>
</dbReference>
<comment type="similarity">
    <text evidence="3">Belongs to the nucleosome assembly protein (NAP) family.</text>
</comment>
<dbReference type="Pfam" id="PF22914">
    <property type="entry name" value="Fibulin_C"/>
    <property type="match status" value="1"/>
</dbReference>
<dbReference type="Gene3D" id="2.10.25.10">
    <property type="entry name" value="Laminin"/>
    <property type="match status" value="23"/>
</dbReference>
<keyword evidence="5" id="KW-0272">Extracellular matrix</keyword>
<dbReference type="FunFam" id="2.10.25.10:FF:000014">
    <property type="entry name" value="Latent-transforming growth factor beta-binding protein 3"/>
    <property type="match status" value="1"/>
</dbReference>
<feature type="region of interest" description="Disordered" evidence="13">
    <location>
        <begin position="228"/>
        <end position="300"/>
    </location>
</feature>
<evidence type="ECO:0000256" key="6">
    <source>
        <dbReference type="ARBA" id="ARBA00022536"/>
    </source>
</evidence>
<feature type="domain" description="EGF-like" evidence="14">
    <location>
        <begin position="1303"/>
        <end position="1341"/>
    </location>
</feature>
<evidence type="ECO:0000256" key="4">
    <source>
        <dbReference type="ARBA" id="ARBA00022525"/>
    </source>
</evidence>
<dbReference type="FunFam" id="2.10.25.10:FF:000139">
    <property type="entry name" value="Fibulin-1"/>
    <property type="match status" value="1"/>
</dbReference>
<evidence type="ECO:0000256" key="11">
    <source>
        <dbReference type="ARBA" id="ARBA00023180"/>
    </source>
</evidence>
<dbReference type="FunFam" id="3.30.1120.90:FF:000002">
    <property type="entry name" value="Testis-specific Y-encoded-like protein 2"/>
    <property type="match status" value="1"/>
</dbReference>
<dbReference type="PROSITE" id="PS50026">
    <property type="entry name" value="EGF_3"/>
    <property type="match status" value="5"/>
</dbReference>
<keyword evidence="4" id="KW-0964">Secreted</keyword>
<keyword evidence="7" id="KW-0732">Signal</keyword>
<name>A0A151IEX3_9HYME</name>
<dbReference type="PANTHER" id="PTHR24050:SF27">
    <property type="entry name" value="FIBRILLIN-1"/>
    <property type="match status" value="1"/>
</dbReference>
<accession>A0A151IEX3</accession>
<dbReference type="InterPro" id="IPR009030">
    <property type="entry name" value="Growth_fac_rcpt_cys_sf"/>
</dbReference>
<dbReference type="Pfam" id="PF12662">
    <property type="entry name" value="cEGF"/>
    <property type="match status" value="1"/>
</dbReference>
<dbReference type="PROSITE" id="PS01187">
    <property type="entry name" value="EGF_CA"/>
    <property type="match status" value="8"/>
</dbReference>
<evidence type="ECO:0000256" key="7">
    <source>
        <dbReference type="ARBA" id="ARBA00022729"/>
    </source>
</evidence>
<dbReference type="GO" id="GO:0006334">
    <property type="term" value="P:nucleosome assembly"/>
    <property type="evidence" value="ECO:0007669"/>
    <property type="project" value="InterPro"/>
</dbReference>
<dbReference type="STRING" id="456900.A0A151IEX3"/>
<dbReference type="SUPFAM" id="SSF57196">
    <property type="entry name" value="EGF/Laminin"/>
    <property type="match status" value="2"/>
</dbReference>
<dbReference type="FunFam" id="2.10.25.10:FF:000240">
    <property type="entry name" value="Vitamin K-dependent protein S"/>
    <property type="match status" value="1"/>
</dbReference>
<evidence type="ECO:0000259" key="14">
    <source>
        <dbReference type="PROSITE" id="PS50026"/>
    </source>
</evidence>
<comment type="subcellular location">
    <subcellularLocation>
        <location evidence="1">Secreted</location>
        <location evidence="1">Extracellular space</location>
        <location evidence="1">Extracellular matrix</location>
    </subcellularLocation>
</comment>
<evidence type="ECO:0000313" key="15">
    <source>
        <dbReference type="EMBL" id="KYM99380.1"/>
    </source>
</evidence>
<dbReference type="SMART" id="SM00181">
    <property type="entry name" value="EGF"/>
    <property type="match status" value="16"/>
</dbReference>
<evidence type="ECO:0000256" key="5">
    <source>
        <dbReference type="ARBA" id="ARBA00022530"/>
    </source>
</evidence>
<evidence type="ECO:0000256" key="1">
    <source>
        <dbReference type="ARBA" id="ARBA00004498"/>
    </source>
</evidence>
<comment type="similarity">
    <text evidence="2">Belongs to the fibulin family.</text>
</comment>
<dbReference type="InterPro" id="IPR052235">
    <property type="entry name" value="Nephronectin_domain"/>
</dbReference>
<dbReference type="InterPro" id="IPR000742">
    <property type="entry name" value="EGF"/>
</dbReference>
<proteinExistence type="inferred from homology"/>
<comment type="caution">
    <text evidence="12">Lacks conserved residue(s) required for the propagation of feature annotation.</text>
</comment>
<dbReference type="InterPro" id="IPR001881">
    <property type="entry name" value="EGF-like_Ca-bd_dom"/>
</dbReference>
<keyword evidence="9" id="KW-0106">Calcium</keyword>
<dbReference type="InterPro" id="IPR026823">
    <property type="entry name" value="cEGF"/>
</dbReference>
<dbReference type="Proteomes" id="UP000078542">
    <property type="component" value="Unassembled WGS sequence"/>
</dbReference>
<dbReference type="EMBL" id="KQ977835">
    <property type="protein sequence ID" value="KYM99380.1"/>
    <property type="molecule type" value="Genomic_DNA"/>
</dbReference>
<reference evidence="15 16" key="1">
    <citation type="submission" date="2016-03" db="EMBL/GenBank/DDBJ databases">
        <title>Cyphomyrmex costatus WGS genome.</title>
        <authorList>
            <person name="Nygaard S."/>
            <person name="Hu H."/>
            <person name="Boomsma J."/>
            <person name="Zhang G."/>
        </authorList>
    </citation>
    <scope>NUCLEOTIDE SEQUENCE [LARGE SCALE GENOMIC DNA]</scope>
    <source>
        <strain evidence="15">MS0001</strain>
        <tissue evidence="15">Whole body</tissue>
    </source>
</reference>
<feature type="compositionally biased region" description="Basic and acidic residues" evidence="13">
    <location>
        <begin position="158"/>
        <end position="167"/>
    </location>
</feature>
<dbReference type="SUPFAM" id="SSF57184">
    <property type="entry name" value="Growth factor receptor domain"/>
    <property type="match status" value="8"/>
</dbReference>
<dbReference type="InterPro" id="IPR055088">
    <property type="entry name" value="Fibulin_C"/>
</dbReference>
<evidence type="ECO:0000256" key="3">
    <source>
        <dbReference type="ARBA" id="ARBA00009947"/>
    </source>
</evidence>
<dbReference type="SUPFAM" id="SSF143113">
    <property type="entry name" value="NAP-like"/>
    <property type="match status" value="1"/>
</dbReference>
<feature type="compositionally biased region" description="Basic residues" evidence="13">
    <location>
        <begin position="168"/>
        <end position="180"/>
    </location>
</feature>
<keyword evidence="8" id="KW-0677">Repeat</keyword>
<dbReference type="GO" id="GO:0005634">
    <property type="term" value="C:nucleus"/>
    <property type="evidence" value="ECO:0007669"/>
    <property type="project" value="InterPro"/>
</dbReference>
<evidence type="ECO:0000256" key="13">
    <source>
        <dbReference type="SAM" id="MobiDB-lite"/>
    </source>
</evidence>
<evidence type="ECO:0000256" key="12">
    <source>
        <dbReference type="PROSITE-ProRule" id="PRU00076"/>
    </source>
</evidence>
<evidence type="ECO:0000256" key="2">
    <source>
        <dbReference type="ARBA" id="ARBA00006127"/>
    </source>
</evidence>
<dbReference type="InterPro" id="IPR002164">
    <property type="entry name" value="NAP_family"/>
</dbReference>
<feature type="domain" description="EGF-like" evidence="14">
    <location>
        <begin position="1610"/>
        <end position="1651"/>
    </location>
</feature>
<keyword evidence="10" id="KW-1015">Disulfide bond</keyword>
<evidence type="ECO:0000313" key="16">
    <source>
        <dbReference type="Proteomes" id="UP000078542"/>
    </source>
</evidence>
<dbReference type="Pfam" id="PF07645">
    <property type="entry name" value="EGF_CA"/>
    <property type="match status" value="19"/>
</dbReference>
<dbReference type="InterPro" id="IPR018097">
    <property type="entry name" value="EGF_Ca-bd_CS"/>
</dbReference>
<gene>
    <name evidence="15" type="ORF">ALC62_09882</name>
</gene>
<dbReference type="PROSITE" id="PS01186">
    <property type="entry name" value="EGF_2"/>
    <property type="match status" value="2"/>
</dbReference>
<feature type="region of interest" description="Disordered" evidence="13">
    <location>
        <begin position="1"/>
        <end position="23"/>
    </location>
</feature>
<feature type="domain" description="EGF-like" evidence="14">
    <location>
        <begin position="1566"/>
        <end position="1609"/>
    </location>
</feature>
<sequence>MSSSNKKAKEDDPGSGEGDARDYDVEIQKTLEEIDGCQNQIDGLNEKASDEILEVEKKYNKLRKPYFQKRNDIIKRIPNFWVTAFVNNKEIAEILEEDEEDALRFLNKLEVEEFEDIKSGYRINFYFDENPYFENDVLTKEFHLGSSGDPASQSTSIRWKEGADLTKKAKTKAPMKGRKRPLKHRSFFDWFTDHGDPSSDEIAELIKDDMWPNPLQYYLAPDMEVENGIEGDGEECESEEEDEEEDGVDDGDEGGEGEEGDDSIVVVEDDVDEDDDEDEAVNDEDDGVNEEDDLLDDEGDREGPILIPLAYFLSHVIALVVEGRMEAQFEKCCGLGSSWAREGLRCEKFTGPVTGVPRVEQGLCLEAVDICCVRAYHELQCEKGKADARKGLACVTSTTASQRSPKTLSRGDYHRDCCEGCKLGILAGSMGQGCSFKSFSFGIPWDPAFLECCREASPSSTTDLTNSTPYSIPTPELDDICQLMKGILCSDICVPTPGSYRCKCRDGFTLLEDGKTCRQNQPIDRCKPTHPCEHRCTDNGMAVVCSCNPGYDLANDARSCILRSPRKKMPDKDEDNESPLCPLGYRYNATNQVCDDVDECLERNVCPDGGCQNTIGSYICIKEKSAKSASYEACPPGYEWHPLTGDCADIDECVVLSAACAADKPFCVNTPGSYTCLEMTGVKSCPAGFKFDKSLQLCKDVDECAEDIHSCAADVEQCRNTEGAYECDIKCGKGFVYNIGLGVCVDIDECIESSNPCPDSDTICVNTEGAYECTRTSSSPFPRLLNDNNPSDHQKNMQSSSRMICSAGYKPSNDSRITRCIDVDECNEQLHSCEFDERCINEIGSYRCLPLEINKDTSTTEEINDNQRDDRFSREYKLEGTNISSVMNEIEDCSDGYFFDGKSDRCIDIDECANGIAICSTDERCVNTEGGYRCFPTCPPGFQLRNYSRSANEIKERCEDINECLLGLHTCNSLTQYCINTNGSYVCGTRTTTTTRIETTSSTTTRSFVGSRYNKVESTDRYWSTEPCRLGYKRDASTGYCVDIDECVIGPGCRDHERCVNTQGGYDCSPLCSTGWYFSTTTKSCQDVDECLLGGHDCPQSTHRCINTNGSFVCELIRPCSHGYRRAFNGTCLDINECSENLHNCRLNLHQYCVNKEGHFECLTRLPFCPSGYEYSLGARRCEDIDECLTGQYSCDARFSERCVNLPGTYRCERPPPRQRQRPACPSGYRYHPNLRRCTDIDECAEKLDTCGDKLCYNQPGGYSCSMPPVPMTRKPTTTAMPAPMNEKCIRGTRFVRNRGCVDINECRELEDACSSNEMCVNTVGSYTCTCKTGFRRDNLTQACVDINECQLQENDCLPTQRCDNTIGSYTCTRFLPCGTGYTLNAATEICEDDDECVLNTHDCGSGYQCRNTLGSYRCDRIPRILPTPPQSRTSPMTTARITTIKTTTPMSLTTTTGSRVSCPHGFELGSGGKCVDIDECQRTSNLCAMKMCINTLGSYRCVSRLICGPGYMLDPASGQFCTDVDECREGTHECGKDQSCENRRGGYHCVCPPGHAVGPNNDCVDIDECSYAIGICGPNSHCENTIGSYRCICGEGFENVGEASGVCQDIDECQRTTDLCQHKCFNVWGGYRCGCEAGFRLHALDNRTCNDIDECTEFKDSHLCIGICENTPGSYACKCPEGYRLGNDGRTCQDIDECETGQVCRNAEEMCQNVRGSFRCNRINCPSGYHQDPMRKNRCVRSSRFCRMNDLACLRSPSHYSYNFITFVSMLPMPSTGQLELFTMRGSYQSESTVHFTMALVDVRAPPGVERATESCFALKRPAPSQAVLVLTRTIPGPQEIELDLTMEIYQDATFVGSAIAKIFIFVSQYEF</sequence>
<feature type="region of interest" description="Disordered" evidence="13">
    <location>
        <begin position="145"/>
        <end position="180"/>
    </location>
</feature>
<protein>
    <submittedName>
        <fullName evidence="15">Fibrillin-1</fullName>
    </submittedName>
</protein>
<organism evidence="15 16">
    <name type="scientific">Cyphomyrmex costatus</name>
    <dbReference type="NCBI Taxonomy" id="456900"/>
    <lineage>
        <taxon>Eukaryota</taxon>
        <taxon>Metazoa</taxon>
        <taxon>Ecdysozoa</taxon>
        <taxon>Arthropoda</taxon>
        <taxon>Hexapoda</taxon>
        <taxon>Insecta</taxon>
        <taxon>Pterygota</taxon>
        <taxon>Neoptera</taxon>
        <taxon>Endopterygota</taxon>
        <taxon>Hymenoptera</taxon>
        <taxon>Apocrita</taxon>
        <taxon>Aculeata</taxon>
        <taxon>Formicoidea</taxon>
        <taxon>Formicidae</taxon>
        <taxon>Myrmicinae</taxon>
        <taxon>Cyphomyrmex</taxon>
    </lineage>
</organism>
<dbReference type="CDD" id="cd00054">
    <property type="entry name" value="EGF_CA"/>
    <property type="match status" value="7"/>
</dbReference>
<keyword evidence="11" id="KW-0325">Glycoprotein</keyword>
<feature type="compositionally biased region" description="Basic and acidic residues" evidence="13">
    <location>
        <begin position="7"/>
        <end position="23"/>
    </location>
</feature>
<evidence type="ECO:0000256" key="8">
    <source>
        <dbReference type="ARBA" id="ARBA00022737"/>
    </source>
</evidence>
<dbReference type="SMART" id="SM00179">
    <property type="entry name" value="EGF_CA"/>
    <property type="match status" value="23"/>
</dbReference>
<dbReference type="Gene3D" id="3.30.1120.90">
    <property type="entry name" value="Nucleosome assembly protein"/>
    <property type="match status" value="1"/>
</dbReference>
<feature type="domain" description="EGF-like" evidence="14">
    <location>
        <begin position="1524"/>
        <end position="1565"/>
    </location>
</feature>
<dbReference type="InterPro" id="IPR049883">
    <property type="entry name" value="NOTCH1_EGF-like"/>
</dbReference>
<dbReference type="PANTHER" id="PTHR24050">
    <property type="entry name" value="PA14 DOMAIN-CONTAINING PROTEIN"/>
    <property type="match status" value="1"/>
</dbReference>
<dbReference type="GO" id="GO:0005509">
    <property type="term" value="F:calcium ion binding"/>
    <property type="evidence" value="ECO:0007669"/>
    <property type="project" value="InterPro"/>
</dbReference>
<dbReference type="Pfam" id="PF14670">
    <property type="entry name" value="FXa_inhibition"/>
    <property type="match status" value="1"/>
</dbReference>
<evidence type="ECO:0000256" key="10">
    <source>
        <dbReference type="ARBA" id="ARBA00023157"/>
    </source>
</evidence>
<keyword evidence="6 12" id="KW-0245">EGF-like domain</keyword>
<dbReference type="PROSITE" id="PS00010">
    <property type="entry name" value="ASX_HYDROXYL"/>
    <property type="match status" value="5"/>
</dbReference>
<dbReference type="Gene3D" id="1.20.5.1500">
    <property type="match status" value="1"/>
</dbReference>
<dbReference type="InterPro" id="IPR000152">
    <property type="entry name" value="EGF-type_Asp/Asn_hydroxyl_site"/>
</dbReference>
<evidence type="ECO:0000256" key="9">
    <source>
        <dbReference type="ARBA" id="ARBA00022837"/>
    </source>
</evidence>
<feature type="domain" description="EGF-like" evidence="14">
    <location>
        <begin position="1652"/>
        <end position="1694"/>
    </location>
</feature>
<dbReference type="Pfam" id="PF00956">
    <property type="entry name" value="NAP"/>
    <property type="match status" value="1"/>
</dbReference>
<dbReference type="FunFam" id="2.10.25.10:FF:000005">
    <property type="entry name" value="Fibrillin 2"/>
    <property type="match status" value="4"/>
</dbReference>
<keyword evidence="16" id="KW-1185">Reference proteome</keyword>